<dbReference type="Pfam" id="PF13649">
    <property type="entry name" value="Methyltransf_25"/>
    <property type="match status" value="1"/>
</dbReference>
<proteinExistence type="predicted"/>
<dbReference type="SUPFAM" id="SSF53335">
    <property type="entry name" value="S-adenosyl-L-methionine-dependent methyltransferases"/>
    <property type="match status" value="1"/>
</dbReference>
<keyword evidence="6" id="KW-1185">Reference proteome</keyword>
<dbReference type="CDD" id="cd02440">
    <property type="entry name" value="AdoMet_MTases"/>
    <property type="match status" value="1"/>
</dbReference>
<sequence length="300" mass="31409">MSSTRTPGPQPPPPTGATGPSTSDPAAAEAVFLPATLSLLTSLSATTGDVVADIGPGAGSATVALARAVGENGRVYAVDHDPAMLDEVLRSAHEAGVADRVRLVSHDLEDGPPALPEPVDAVWSSACVHHTRDWGATVTGLAGLLRPGGVLCLGEGGLPTRCLPWDVGVGRPGPEVRLDEAHNRWFADWFGQQRQPKGWVDLLADAGLVGITSRSALVDVPAPLPEPVRAVVLEEFAARVDRARAYLDGEDTATWARLLNPADAAWLGHRTDLALLTARTAHWGRSRPGRRGPSRVPPNG</sequence>
<keyword evidence="1 5" id="KW-0489">Methyltransferase</keyword>
<dbReference type="GO" id="GO:0008168">
    <property type="term" value="F:methyltransferase activity"/>
    <property type="evidence" value="ECO:0007669"/>
    <property type="project" value="UniProtKB-KW"/>
</dbReference>
<feature type="compositionally biased region" description="Low complexity" evidence="3">
    <location>
        <begin position="16"/>
        <end position="25"/>
    </location>
</feature>
<dbReference type="InterPro" id="IPR041698">
    <property type="entry name" value="Methyltransf_25"/>
</dbReference>
<dbReference type="InterPro" id="IPR029063">
    <property type="entry name" value="SAM-dependent_MTases_sf"/>
</dbReference>
<dbReference type="Gene3D" id="3.40.50.150">
    <property type="entry name" value="Vaccinia Virus protein VP39"/>
    <property type="match status" value="1"/>
</dbReference>
<dbReference type="PANTHER" id="PTHR43861">
    <property type="entry name" value="TRANS-ACONITATE 2-METHYLTRANSFERASE-RELATED"/>
    <property type="match status" value="1"/>
</dbReference>
<organism evidence="5 6">
    <name type="scientific">Saccharothrix xinjiangensis</name>
    <dbReference type="NCBI Taxonomy" id="204798"/>
    <lineage>
        <taxon>Bacteria</taxon>
        <taxon>Bacillati</taxon>
        <taxon>Actinomycetota</taxon>
        <taxon>Actinomycetes</taxon>
        <taxon>Pseudonocardiales</taxon>
        <taxon>Pseudonocardiaceae</taxon>
        <taxon>Saccharothrix</taxon>
    </lineage>
</organism>
<evidence type="ECO:0000259" key="4">
    <source>
        <dbReference type="Pfam" id="PF13649"/>
    </source>
</evidence>
<accession>A0ABV9Y261</accession>
<dbReference type="EMBL" id="JBHSJB010000016">
    <property type="protein sequence ID" value="MFC5055593.1"/>
    <property type="molecule type" value="Genomic_DNA"/>
</dbReference>
<dbReference type="PANTHER" id="PTHR43861:SF1">
    <property type="entry name" value="TRANS-ACONITATE 2-METHYLTRANSFERASE"/>
    <property type="match status" value="1"/>
</dbReference>
<feature type="domain" description="Methyltransferase" evidence="4">
    <location>
        <begin position="51"/>
        <end position="149"/>
    </location>
</feature>
<comment type="caution">
    <text evidence="5">The sequence shown here is derived from an EMBL/GenBank/DDBJ whole genome shotgun (WGS) entry which is preliminary data.</text>
</comment>
<dbReference type="GO" id="GO:0032259">
    <property type="term" value="P:methylation"/>
    <property type="evidence" value="ECO:0007669"/>
    <property type="project" value="UniProtKB-KW"/>
</dbReference>
<keyword evidence="2 5" id="KW-0808">Transferase</keyword>
<evidence type="ECO:0000313" key="6">
    <source>
        <dbReference type="Proteomes" id="UP001595833"/>
    </source>
</evidence>
<dbReference type="RefSeq" id="WP_344039980.1">
    <property type="nucleotide sequence ID" value="NZ_BAAAKE010000020.1"/>
</dbReference>
<evidence type="ECO:0000256" key="1">
    <source>
        <dbReference type="ARBA" id="ARBA00022603"/>
    </source>
</evidence>
<dbReference type="Proteomes" id="UP001595833">
    <property type="component" value="Unassembled WGS sequence"/>
</dbReference>
<dbReference type="EC" id="2.1.1.-" evidence="5"/>
<evidence type="ECO:0000313" key="5">
    <source>
        <dbReference type="EMBL" id="MFC5055593.1"/>
    </source>
</evidence>
<reference evidence="6" key="1">
    <citation type="journal article" date="2019" name="Int. J. Syst. Evol. Microbiol.">
        <title>The Global Catalogue of Microorganisms (GCM) 10K type strain sequencing project: providing services to taxonomists for standard genome sequencing and annotation.</title>
        <authorList>
            <consortium name="The Broad Institute Genomics Platform"/>
            <consortium name="The Broad Institute Genome Sequencing Center for Infectious Disease"/>
            <person name="Wu L."/>
            <person name="Ma J."/>
        </authorList>
    </citation>
    <scope>NUCLEOTIDE SEQUENCE [LARGE SCALE GENOMIC DNA]</scope>
    <source>
        <strain evidence="6">KCTC 12848</strain>
    </source>
</reference>
<gene>
    <name evidence="5" type="ORF">ACFPFM_17750</name>
</gene>
<evidence type="ECO:0000256" key="2">
    <source>
        <dbReference type="ARBA" id="ARBA00022679"/>
    </source>
</evidence>
<protein>
    <submittedName>
        <fullName evidence="5">Class I SAM-dependent methyltransferase</fullName>
        <ecNumber evidence="5">2.1.1.-</ecNumber>
    </submittedName>
</protein>
<name>A0ABV9Y261_9PSEU</name>
<feature type="region of interest" description="Disordered" evidence="3">
    <location>
        <begin position="1"/>
        <end position="25"/>
    </location>
</feature>
<evidence type="ECO:0000256" key="3">
    <source>
        <dbReference type="SAM" id="MobiDB-lite"/>
    </source>
</evidence>